<evidence type="ECO:0000313" key="2">
    <source>
        <dbReference type="Proteomes" id="UP000295060"/>
    </source>
</evidence>
<reference evidence="1 2" key="1">
    <citation type="submission" date="2019-03" db="EMBL/GenBank/DDBJ databases">
        <title>Genomic Encyclopedia of Type Strains, Phase III (KMG-III): the genomes of soil and plant-associated and newly described type strains.</title>
        <authorList>
            <person name="Whitman W."/>
        </authorList>
    </citation>
    <scope>NUCLEOTIDE SEQUENCE [LARGE SCALE GENOMIC DNA]</scope>
    <source>
        <strain evidence="1 2">VKMAc-2574</strain>
    </source>
</reference>
<proteinExistence type="predicted"/>
<organism evidence="1 2">
    <name type="scientific">Kribbella pratensis</name>
    <dbReference type="NCBI Taxonomy" id="2512112"/>
    <lineage>
        <taxon>Bacteria</taxon>
        <taxon>Bacillati</taxon>
        <taxon>Actinomycetota</taxon>
        <taxon>Actinomycetes</taxon>
        <taxon>Propionibacteriales</taxon>
        <taxon>Kribbellaceae</taxon>
        <taxon>Kribbella</taxon>
    </lineage>
</organism>
<evidence type="ECO:0000313" key="1">
    <source>
        <dbReference type="EMBL" id="TDW81701.1"/>
    </source>
</evidence>
<accession>A0ABY2F5L6</accession>
<name>A0ABY2F5L6_9ACTN</name>
<comment type="caution">
    <text evidence="1">The sequence shown here is derived from an EMBL/GenBank/DDBJ whole genome shotgun (WGS) entry which is preliminary data.</text>
</comment>
<keyword evidence="2" id="KW-1185">Reference proteome</keyword>
<protein>
    <recommendedName>
        <fullName evidence="3">HicB family protein</fullName>
    </recommendedName>
</protein>
<dbReference type="RefSeq" id="WP_134133017.1">
    <property type="nucleotide sequence ID" value="NZ_SODU01000005.1"/>
</dbReference>
<gene>
    <name evidence="1" type="ORF">EV137_7711</name>
</gene>
<sequence length="71" mass="7747">MRRQLHLPFIVGQDEDGTWVAEAALTPDIFVSGEGDTRESSLDDLRVQIARAVADSGAPEQLVIEIDVPDN</sequence>
<dbReference type="Proteomes" id="UP000295060">
    <property type="component" value="Unassembled WGS sequence"/>
</dbReference>
<evidence type="ECO:0008006" key="3">
    <source>
        <dbReference type="Google" id="ProtNLM"/>
    </source>
</evidence>
<dbReference type="EMBL" id="SODU01000005">
    <property type="protein sequence ID" value="TDW81701.1"/>
    <property type="molecule type" value="Genomic_DNA"/>
</dbReference>